<evidence type="ECO:0000313" key="2">
    <source>
        <dbReference type="Proteomes" id="UP000238916"/>
    </source>
</evidence>
<proteinExistence type="predicted"/>
<reference evidence="2" key="1">
    <citation type="submission" date="2018-02" db="EMBL/GenBank/DDBJ databases">
        <authorList>
            <person name="Hausmann B."/>
        </authorList>
    </citation>
    <scope>NUCLEOTIDE SEQUENCE [LARGE SCALE GENOMIC DNA]</scope>
    <source>
        <strain evidence="2">Peat soil MAG SbF1</strain>
    </source>
</reference>
<protein>
    <submittedName>
        <fullName evidence="1">Uncharacterized protein</fullName>
    </submittedName>
</protein>
<dbReference type="AlphaFoldDB" id="A0A2U3KBL2"/>
<organism evidence="1 2">
    <name type="scientific">Candidatus Desulfosporosinus infrequens</name>
    <dbReference type="NCBI Taxonomy" id="2043169"/>
    <lineage>
        <taxon>Bacteria</taxon>
        <taxon>Bacillati</taxon>
        <taxon>Bacillota</taxon>
        <taxon>Clostridia</taxon>
        <taxon>Eubacteriales</taxon>
        <taxon>Desulfitobacteriaceae</taxon>
        <taxon>Desulfosporosinus</taxon>
    </lineage>
</organism>
<evidence type="ECO:0000313" key="1">
    <source>
        <dbReference type="EMBL" id="SPF37054.1"/>
    </source>
</evidence>
<accession>A0A2U3KBL2</accession>
<dbReference type="EMBL" id="OMOF01000082">
    <property type="protein sequence ID" value="SPF37054.1"/>
    <property type="molecule type" value="Genomic_DNA"/>
</dbReference>
<dbReference type="OrthoDB" id="1799049at2"/>
<dbReference type="Proteomes" id="UP000238916">
    <property type="component" value="Unassembled WGS sequence"/>
</dbReference>
<name>A0A2U3KBL2_9FIRM</name>
<gene>
    <name evidence="1" type="ORF">SBF1_1720004</name>
</gene>
<sequence>MGKFESAEKLGLRDKETNKLLAVYPYKAEGTDAEINKTIRDWYYQQNCAAEDQLLTAYVDSLTELEIKSRKKFKGGGDL</sequence>